<evidence type="ECO:0000256" key="1">
    <source>
        <dbReference type="ARBA" id="ARBA00004123"/>
    </source>
</evidence>
<dbReference type="Proteomes" id="UP001461498">
    <property type="component" value="Unassembled WGS sequence"/>
</dbReference>
<comment type="caution">
    <text evidence="7">The sequence shown here is derived from an EMBL/GenBank/DDBJ whole genome shotgun (WGS) entry which is preliminary data.</text>
</comment>
<dbReference type="GO" id="GO:0006362">
    <property type="term" value="P:transcription elongation by RNA polymerase I"/>
    <property type="evidence" value="ECO:0007669"/>
    <property type="project" value="TreeGrafter"/>
</dbReference>
<dbReference type="EMBL" id="JAPXFL010000010">
    <property type="protein sequence ID" value="KAK9500394.1"/>
    <property type="molecule type" value="Genomic_DNA"/>
</dbReference>
<feature type="region of interest" description="Disordered" evidence="5">
    <location>
        <begin position="205"/>
        <end position="315"/>
    </location>
</feature>
<evidence type="ECO:0000256" key="3">
    <source>
        <dbReference type="ARBA" id="ARBA00023163"/>
    </source>
</evidence>
<protein>
    <recommendedName>
        <fullName evidence="6">RPA43 OB domain-containing protein</fullName>
    </recommendedName>
</protein>
<name>A0AAW1CVU5_9HEMI</name>
<evidence type="ECO:0000256" key="5">
    <source>
        <dbReference type="SAM" id="MobiDB-lite"/>
    </source>
</evidence>
<feature type="region of interest" description="Disordered" evidence="5">
    <location>
        <begin position="391"/>
        <end position="425"/>
    </location>
</feature>
<dbReference type="PANTHER" id="PTHR12709">
    <property type="entry name" value="DNA-DIRECTED RNA POLYMERASE II, III"/>
    <property type="match status" value="1"/>
</dbReference>
<dbReference type="AlphaFoldDB" id="A0AAW1CVU5"/>
<feature type="compositionally biased region" description="Polar residues" evidence="5">
    <location>
        <begin position="306"/>
        <end position="315"/>
    </location>
</feature>
<evidence type="ECO:0000313" key="7">
    <source>
        <dbReference type="EMBL" id="KAK9500394.1"/>
    </source>
</evidence>
<dbReference type="InterPro" id="IPR045113">
    <property type="entry name" value="Rpb7-like"/>
</dbReference>
<dbReference type="PANTHER" id="PTHR12709:SF5">
    <property type="entry name" value="DNA-DIRECTED RNA POLYMERASE I SUBUNIT RPA43"/>
    <property type="match status" value="1"/>
</dbReference>
<dbReference type="Gene3D" id="3.30.1490.120">
    <property type="entry name" value="RNA polymerase Rpb7-like, N-terminal domain"/>
    <property type="match status" value="1"/>
</dbReference>
<dbReference type="Pfam" id="PF17875">
    <property type="entry name" value="RPA43_OB"/>
    <property type="match status" value="1"/>
</dbReference>
<feature type="region of interest" description="Disordered" evidence="5">
    <location>
        <begin position="451"/>
        <end position="472"/>
    </location>
</feature>
<dbReference type="InterPro" id="IPR041178">
    <property type="entry name" value="RPA43_OB"/>
</dbReference>
<evidence type="ECO:0000313" key="8">
    <source>
        <dbReference type="Proteomes" id="UP001461498"/>
    </source>
</evidence>
<feature type="compositionally biased region" description="Basic residues" evidence="5">
    <location>
        <begin position="294"/>
        <end position="303"/>
    </location>
</feature>
<sequence length="497" mass="56350">MFKEKVSFSLPCLKSLIASKNSCVFCELNYKRTLMIYPMHLNNLKKSVREILDSKVTTYDIELGGILLSHKNVKINSSVEMNDEGQINLDYVADIYYFKPQIGSILEGRINKKGRDVLGCLVHSVFNVALPHEDEPKKWIGSKAIIGQTVTFSVVKLDFTGRLPYIRGKLISIENNDAFDDEGADSGMGFQESNDDESSIKDNIIAHSSNTERKSSPSILKRKRSLDINLNTPSPVLKKRKFGNSSDEGVSNEESLNSELSSRKKNKTKHSSNNEQLNITIKDEPIDDNEYNSSKHKKKKKDKKSQNLTATDLESMSSNLLKEALENVKIKSEKNSSDENSELNLIKKSKKRKHQEIGSSKNLENLSDSLLSEAVANINNVKIKLENSDEEIKSKKKKHHKIDNDVNTNENESKTKKKKSKQSVDINEISSALLQEAVQELSIKVEDIKEEPKEIKSPIKKHKKHKTQNNLESVTEMLLEETLKSKNVDEKKRKKHK</sequence>
<keyword evidence="3" id="KW-0804">Transcription</keyword>
<dbReference type="Gene3D" id="2.40.50.1060">
    <property type="match status" value="1"/>
</dbReference>
<reference evidence="7 8" key="1">
    <citation type="submission" date="2022-12" db="EMBL/GenBank/DDBJ databases">
        <title>Chromosome-level genome assembly of true bugs.</title>
        <authorList>
            <person name="Ma L."/>
            <person name="Li H."/>
        </authorList>
    </citation>
    <scope>NUCLEOTIDE SEQUENCE [LARGE SCALE GENOMIC DNA]</scope>
    <source>
        <strain evidence="7">Lab_2022b</strain>
    </source>
</reference>
<gene>
    <name evidence="7" type="ORF">O3M35_001671</name>
</gene>
<evidence type="ECO:0000256" key="4">
    <source>
        <dbReference type="ARBA" id="ARBA00023242"/>
    </source>
</evidence>
<feature type="compositionally biased region" description="Basic residues" evidence="5">
    <location>
        <begin position="458"/>
        <end position="467"/>
    </location>
</feature>
<dbReference type="GO" id="GO:0006352">
    <property type="term" value="P:DNA-templated transcription initiation"/>
    <property type="evidence" value="ECO:0007669"/>
    <property type="project" value="InterPro"/>
</dbReference>
<comment type="subcellular location">
    <subcellularLocation>
        <location evidence="1">Nucleus</location>
    </subcellularLocation>
</comment>
<feature type="domain" description="RPA43 OB" evidence="6">
    <location>
        <begin position="100"/>
        <end position="172"/>
    </location>
</feature>
<keyword evidence="2" id="KW-0240">DNA-directed RNA polymerase</keyword>
<proteinExistence type="predicted"/>
<feature type="region of interest" description="Disordered" evidence="5">
    <location>
        <begin position="331"/>
        <end position="360"/>
    </location>
</feature>
<evidence type="ECO:0000256" key="2">
    <source>
        <dbReference type="ARBA" id="ARBA00022478"/>
    </source>
</evidence>
<evidence type="ECO:0000259" key="6">
    <source>
        <dbReference type="Pfam" id="PF17875"/>
    </source>
</evidence>
<keyword evidence="4" id="KW-0539">Nucleus</keyword>
<accession>A0AAW1CVU5</accession>
<keyword evidence="8" id="KW-1185">Reference proteome</keyword>
<organism evidence="7 8">
    <name type="scientific">Rhynocoris fuscipes</name>
    <dbReference type="NCBI Taxonomy" id="488301"/>
    <lineage>
        <taxon>Eukaryota</taxon>
        <taxon>Metazoa</taxon>
        <taxon>Ecdysozoa</taxon>
        <taxon>Arthropoda</taxon>
        <taxon>Hexapoda</taxon>
        <taxon>Insecta</taxon>
        <taxon>Pterygota</taxon>
        <taxon>Neoptera</taxon>
        <taxon>Paraneoptera</taxon>
        <taxon>Hemiptera</taxon>
        <taxon>Heteroptera</taxon>
        <taxon>Panheteroptera</taxon>
        <taxon>Cimicomorpha</taxon>
        <taxon>Reduviidae</taxon>
        <taxon>Harpactorinae</taxon>
        <taxon>Harpactorini</taxon>
        <taxon>Rhynocoris</taxon>
    </lineage>
</organism>
<dbReference type="GO" id="GO:0005736">
    <property type="term" value="C:RNA polymerase I complex"/>
    <property type="evidence" value="ECO:0007669"/>
    <property type="project" value="TreeGrafter"/>
</dbReference>
<dbReference type="InterPro" id="IPR036898">
    <property type="entry name" value="RNA_pol_Rpb7-like_N_sf"/>
</dbReference>